<reference evidence="2" key="1">
    <citation type="submission" date="2020-08" db="EMBL/GenBank/DDBJ databases">
        <title>Multicomponent nature underlies the extraordinary mechanical properties of spider dragline silk.</title>
        <authorList>
            <person name="Kono N."/>
            <person name="Nakamura H."/>
            <person name="Mori M."/>
            <person name="Yoshida Y."/>
            <person name="Ohtoshi R."/>
            <person name="Malay A.D."/>
            <person name="Moran D.A.P."/>
            <person name="Tomita M."/>
            <person name="Numata K."/>
            <person name="Arakawa K."/>
        </authorList>
    </citation>
    <scope>NUCLEOTIDE SEQUENCE</scope>
</reference>
<proteinExistence type="predicted"/>
<evidence type="ECO:0000313" key="3">
    <source>
        <dbReference type="Proteomes" id="UP000887159"/>
    </source>
</evidence>
<keyword evidence="3" id="KW-1185">Reference proteome</keyword>
<evidence type="ECO:0000313" key="2">
    <source>
        <dbReference type="EMBL" id="GFY10275.1"/>
    </source>
</evidence>
<evidence type="ECO:0000256" key="1">
    <source>
        <dbReference type="SAM" id="MobiDB-lite"/>
    </source>
</evidence>
<organism evidence="2 3">
    <name type="scientific">Trichonephila clavipes</name>
    <name type="common">Golden silk orbweaver</name>
    <name type="synonym">Nephila clavipes</name>
    <dbReference type="NCBI Taxonomy" id="2585209"/>
    <lineage>
        <taxon>Eukaryota</taxon>
        <taxon>Metazoa</taxon>
        <taxon>Ecdysozoa</taxon>
        <taxon>Arthropoda</taxon>
        <taxon>Chelicerata</taxon>
        <taxon>Arachnida</taxon>
        <taxon>Araneae</taxon>
        <taxon>Araneomorphae</taxon>
        <taxon>Entelegynae</taxon>
        <taxon>Araneoidea</taxon>
        <taxon>Nephilidae</taxon>
        <taxon>Trichonephila</taxon>
    </lineage>
</organism>
<dbReference type="Proteomes" id="UP000887159">
    <property type="component" value="Unassembled WGS sequence"/>
</dbReference>
<accession>A0A8X6SFJ3</accession>
<sequence length="111" mass="12497">MYNLFTEHSKNNLTSRARLCLLLQSGPSKPVIRMSFPDESIRIVGKPDSRKPFSPTSSEHSPQHAGHIVMGHVKDALSINLTLELLAIFSIQREFELNEIQTSKFGNGNRH</sequence>
<comment type="caution">
    <text evidence="2">The sequence shown here is derived from an EMBL/GenBank/DDBJ whole genome shotgun (WGS) entry which is preliminary data.</text>
</comment>
<protein>
    <submittedName>
        <fullName evidence="2">Uncharacterized protein</fullName>
    </submittedName>
</protein>
<feature type="region of interest" description="Disordered" evidence="1">
    <location>
        <begin position="43"/>
        <end position="64"/>
    </location>
</feature>
<gene>
    <name evidence="2" type="ORF">TNCV_2629541</name>
</gene>
<name>A0A8X6SFJ3_TRICX</name>
<dbReference type="AlphaFoldDB" id="A0A8X6SFJ3"/>
<dbReference type="EMBL" id="BMAU01021296">
    <property type="protein sequence ID" value="GFY10275.1"/>
    <property type="molecule type" value="Genomic_DNA"/>
</dbReference>